<dbReference type="PIRSF" id="PIRSF001123">
    <property type="entry name" value="PepA_GA"/>
    <property type="match status" value="1"/>
</dbReference>
<dbReference type="InterPro" id="IPR051464">
    <property type="entry name" value="Peptidase_M42_aminopept"/>
</dbReference>
<evidence type="ECO:0000256" key="3">
    <source>
        <dbReference type="ARBA" id="ARBA00022670"/>
    </source>
</evidence>
<protein>
    <submittedName>
        <fullName evidence="9">Putative aminopeptidase YhfE</fullName>
    </submittedName>
</protein>
<keyword evidence="5" id="KW-0378">Hydrolase</keyword>
<comment type="cofactor">
    <cofactor evidence="8">
        <name>a divalent metal cation</name>
        <dbReference type="ChEBI" id="CHEBI:60240"/>
    </cofactor>
    <text evidence="8">Binds 2 divalent metal cations per subunit.</text>
</comment>
<feature type="binding site" evidence="8">
    <location>
        <position position="217"/>
    </location>
    <ligand>
        <name>Zn(2+)</name>
        <dbReference type="ChEBI" id="CHEBI:29105"/>
        <label>2</label>
    </ligand>
</feature>
<name>A0A8J2VH05_9BACL</name>
<dbReference type="Gene3D" id="2.40.30.40">
    <property type="entry name" value="Peptidase M42, domain 2"/>
    <property type="match status" value="1"/>
</dbReference>
<dbReference type="Gene3D" id="3.40.630.10">
    <property type="entry name" value="Zn peptidases"/>
    <property type="match status" value="1"/>
</dbReference>
<evidence type="ECO:0000256" key="5">
    <source>
        <dbReference type="ARBA" id="ARBA00022801"/>
    </source>
</evidence>
<evidence type="ECO:0000256" key="4">
    <source>
        <dbReference type="ARBA" id="ARBA00022723"/>
    </source>
</evidence>
<reference evidence="9" key="1">
    <citation type="journal article" date="2014" name="Int. J. Syst. Evol. Microbiol.">
        <title>Complete genome sequence of Corynebacterium casei LMG S-19264T (=DSM 44701T), isolated from a smear-ripened cheese.</title>
        <authorList>
            <consortium name="US DOE Joint Genome Institute (JGI-PGF)"/>
            <person name="Walter F."/>
            <person name="Albersmeier A."/>
            <person name="Kalinowski J."/>
            <person name="Ruckert C."/>
        </authorList>
    </citation>
    <scope>NUCLEOTIDE SEQUENCE</scope>
    <source>
        <strain evidence="9">CGMCC 1.15179</strain>
    </source>
</reference>
<gene>
    <name evidence="9" type="primary">yhfE</name>
    <name evidence="9" type="ORF">GCM10011571_21840</name>
</gene>
<feature type="active site" description="Proton acceptor" evidence="7">
    <location>
        <position position="216"/>
    </location>
</feature>
<dbReference type="GO" id="GO:0046872">
    <property type="term" value="F:metal ion binding"/>
    <property type="evidence" value="ECO:0007669"/>
    <property type="project" value="UniProtKB-UniRule"/>
</dbReference>
<dbReference type="InterPro" id="IPR008007">
    <property type="entry name" value="Peptidase_M42"/>
</dbReference>
<dbReference type="EMBL" id="BMHQ01000007">
    <property type="protein sequence ID" value="GGE19551.1"/>
    <property type="molecule type" value="Genomic_DNA"/>
</dbReference>
<dbReference type="Pfam" id="PF05343">
    <property type="entry name" value="Peptidase_M42"/>
    <property type="match status" value="1"/>
</dbReference>
<evidence type="ECO:0000256" key="7">
    <source>
        <dbReference type="PIRSR" id="PIRSR001123-1"/>
    </source>
</evidence>
<dbReference type="PANTHER" id="PTHR32481:SF7">
    <property type="entry name" value="AMINOPEPTIDASE YHFE-RELATED"/>
    <property type="match status" value="1"/>
</dbReference>
<comment type="similarity">
    <text evidence="1 6">Belongs to the peptidase M42 family.</text>
</comment>
<keyword evidence="3" id="KW-0645">Protease</keyword>
<dbReference type="SUPFAM" id="SSF53187">
    <property type="entry name" value="Zn-dependent exopeptidases"/>
    <property type="match status" value="1"/>
</dbReference>
<proteinExistence type="inferred from homology"/>
<evidence type="ECO:0000256" key="8">
    <source>
        <dbReference type="PIRSR" id="PIRSR001123-2"/>
    </source>
</evidence>
<evidence type="ECO:0000313" key="9">
    <source>
        <dbReference type="EMBL" id="GGE19551.1"/>
    </source>
</evidence>
<keyword evidence="10" id="KW-1185">Reference proteome</keyword>
<dbReference type="SUPFAM" id="SSF101821">
    <property type="entry name" value="Aminopeptidase/glucanase lid domain"/>
    <property type="match status" value="1"/>
</dbReference>
<dbReference type="GO" id="GO:0004177">
    <property type="term" value="F:aminopeptidase activity"/>
    <property type="evidence" value="ECO:0007669"/>
    <property type="project" value="UniProtKB-UniRule"/>
</dbReference>
<feature type="binding site" evidence="8">
    <location>
        <position position="65"/>
    </location>
    <ligand>
        <name>Zn(2+)</name>
        <dbReference type="ChEBI" id="CHEBI:29105"/>
        <label>1</label>
    </ligand>
</feature>
<feature type="binding site" evidence="8">
    <location>
        <position position="237"/>
    </location>
    <ligand>
        <name>Zn(2+)</name>
        <dbReference type="ChEBI" id="CHEBI:29105"/>
        <label>1</label>
    </ligand>
</feature>
<feature type="binding site" evidence="8">
    <location>
        <position position="182"/>
    </location>
    <ligand>
        <name>Zn(2+)</name>
        <dbReference type="ChEBI" id="CHEBI:29105"/>
        <label>2</label>
    </ligand>
</feature>
<dbReference type="GO" id="GO:0006508">
    <property type="term" value="P:proteolysis"/>
    <property type="evidence" value="ECO:0007669"/>
    <property type="project" value="UniProtKB-KW"/>
</dbReference>
<organism evidence="9 10">
    <name type="scientific">Marinithermofilum abyssi</name>
    <dbReference type="NCBI Taxonomy" id="1571185"/>
    <lineage>
        <taxon>Bacteria</taxon>
        <taxon>Bacillati</taxon>
        <taxon>Bacillota</taxon>
        <taxon>Bacilli</taxon>
        <taxon>Bacillales</taxon>
        <taxon>Thermoactinomycetaceae</taxon>
        <taxon>Marinithermofilum</taxon>
    </lineage>
</organism>
<keyword evidence="4 8" id="KW-0479">Metal-binding</keyword>
<sequence>MNAIVEQLVELVKIPSPTGRTEQAVAYLENQVSDLGWKVRKSAKGGLWVTIPGEDAQHHRLLTAHVDTLGAMVKEVKPEGRLRLTNIGGYAWHSVDGAYCMVENNEGKWITGTILATHTSVHVYDDARKQERKEENMEVRLDAPVKSAEDIRELGIGVGDFVAFDPGIQVTETGFIKGRHMDDKASAAVLLQLIRQIKEEGLTLPHTTHFYFSNCEEVGVGANAEIPAAVREYLAVDMGAIGEGQTTDEFCVSICAKDSTGPYHFGLRKKLERLAVKHDIYHQVDIYPHYGSDAGAALRAGHDVMHGLVGPGVDASHAYERTHRDALENTYHLLYHYIQTPSL</sequence>
<dbReference type="PANTHER" id="PTHR32481">
    <property type="entry name" value="AMINOPEPTIDASE"/>
    <property type="match status" value="1"/>
</dbReference>
<reference evidence="9" key="2">
    <citation type="submission" date="2020-09" db="EMBL/GenBank/DDBJ databases">
        <authorList>
            <person name="Sun Q."/>
            <person name="Zhou Y."/>
        </authorList>
    </citation>
    <scope>NUCLEOTIDE SEQUENCE</scope>
    <source>
        <strain evidence="9">CGMCC 1.15179</strain>
    </source>
</reference>
<dbReference type="CDD" id="cd05657">
    <property type="entry name" value="M42_glucanase_like"/>
    <property type="match status" value="1"/>
</dbReference>
<evidence type="ECO:0000313" key="10">
    <source>
        <dbReference type="Proteomes" id="UP000625210"/>
    </source>
</evidence>
<accession>A0A8J2VH05</accession>
<dbReference type="AlphaFoldDB" id="A0A8J2VH05"/>
<dbReference type="Proteomes" id="UP000625210">
    <property type="component" value="Unassembled WGS sequence"/>
</dbReference>
<dbReference type="InterPro" id="IPR023367">
    <property type="entry name" value="Peptidase_M42_dom2"/>
</dbReference>
<comment type="caution">
    <text evidence="9">The sequence shown here is derived from an EMBL/GenBank/DDBJ whole genome shotgun (WGS) entry which is preliminary data.</text>
</comment>
<keyword evidence="2 9" id="KW-0031">Aminopeptidase</keyword>
<dbReference type="RefSeq" id="WP_188647928.1">
    <property type="nucleotide sequence ID" value="NZ_BMHQ01000007.1"/>
</dbReference>
<evidence type="ECO:0000256" key="1">
    <source>
        <dbReference type="ARBA" id="ARBA00006272"/>
    </source>
</evidence>
<evidence type="ECO:0000256" key="6">
    <source>
        <dbReference type="PIRNR" id="PIRNR001123"/>
    </source>
</evidence>
<feature type="binding site" evidence="8">
    <location>
        <position position="317"/>
    </location>
    <ligand>
        <name>Zn(2+)</name>
        <dbReference type="ChEBI" id="CHEBI:29105"/>
        <label>2</label>
    </ligand>
</feature>
<feature type="binding site" evidence="8">
    <location>
        <position position="182"/>
    </location>
    <ligand>
        <name>Zn(2+)</name>
        <dbReference type="ChEBI" id="CHEBI:29105"/>
        <label>1</label>
    </ligand>
</feature>
<evidence type="ECO:0000256" key="2">
    <source>
        <dbReference type="ARBA" id="ARBA00022438"/>
    </source>
</evidence>